<name>A0AA38HIZ3_9CUCU</name>
<dbReference type="InterPro" id="IPR003103">
    <property type="entry name" value="BAG_domain"/>
</dbReference>
<keyword evidence="4" id="KW-1185">Reference proteome</keyword>
<feature type="region of interest" description="Disordered" evidence="1">
    <location>
        <begin position="168"/>
        <end position="195"/>
    </location>
</feature>
<sequence length="335" mass="36726">SLSKGRDRVLIRPHPVPKATTVSLDEENSRSLVDALCNEIIKRISGAGLTLGDRRDKSLASEDIGLRGANLKDMESNSSQPRKLKVVKDPSIKIVPNIQNVTTPLRIPEAEPQVLKPFPSKGESQIKIPNLQGLASSLFKEPDAGSYKPVFDEGRSRVKIPLNAENSKKPQDMARTEGLNSSSAPCNEKKALTREQKEEKLRMLVKSVAEAQNKFSILERHDFSNTLARDDWEKELRKLDFFVQNILTECDEIQSDGDSVIRQKRKEVVKLAQAVLDAIEQLPRQAPSGTGGSAQKKDGDSAAEMSPCAAGSEGSIDTSCTEKESKGHAFNQLAS</sequence>
<dbReference type="SUPFAM" id="SSF63491">
    <property type="entry name" value="BAG domain"/>
    <property type="match status" value="1"/>
</dbReference>
<dbReference type="InterPro" id="IPR036533">
    <property type="entry name" value="BAG_dom_sf"/>
</dbReference>
<gene>
    <name evidence="3" type="ORF">Zmor_003946</name>
</gene>
<comment type="caution">
    <text evidence="3">The sequence shown here is derived from an EMBL/GenBank/DDBJ whole genome shotgun (WGS) entry which is preliminary data.</text>
</comment>
<proteinExistence type="predicted"/>
<feature type="region of interest" description="Disordered" evidence="1">
    <location>
        <begin position="282"/>
        <end position="335"/>
    </location>
</feature>
<organism evidence="3 4">
    <name type="scientific">Zophobas morio</name>
    <dbReference type="NCBI Taxonomy" id="2755281"/>
    <lineage>
        <taxon>Eukaryota</taxon>
        <taxon>Metazoa</taxon>
        <taxon>Ecdysozoa</taxon>
        <taxon>Arthropoda</taxon>
        <taxon>Hexapoda</taxon>
        <taxon>Insecta</taxon>
        <taxon>Pterygota</taxon>
        <taxon>Neoptera</taxon>
        <taxon>Endopterygota</taxon>
        <taxon>Coleoptera</taxon>
        <taxon>Polyphaga</taxon>
        <taxon>Cucujiformia</taxon>
        <taxon>Tenebrionidae</taxon>
        <taxon>Zophobas</taxon>
    </lineage>
</organism>
<dbReference type="Pfam" id="PF02179">
    <property type="entry name" value="BAG"/>
    <property type="match status" value="1"/>
</dbReference>
<evidence type="ECO:0000259" key="2">
    <source>
        <dbReference type="Pfam" id="PF02179"/>
    </source>
</evidence>
<feature type="non-terminal residue" evidence="3">
    <location>
        <position position="1"/>
    </location>
</feature>
<protein>
    <recommendedName>
        <fullName evidence="2">BAG domain-containing protein</fullName>
    </recommendedName>
</protein>
<feature type="domain" description="BAG" evidence="2">
    <location>
        <begin position="232"/>
        <end position="281"/>
    </location>
</feature>
<evidence type="ECO:0000256" key="1">
    <source>
        <dbReference type="SAM" id="MobiDB-lite"/>
    </source>
</evidence>
<dbReference type="Proteomes" id="UP001168821">
    <property type="component" value="Unassembled WGS sequence"/>
</dbReference>
<dbReference type="Gene3D" id="1.20.58.120">
    <property type="entry name" value="BAG domain"/>
    <property type="match status" value="1"/>
</dbReference>
<reference evidence="3" key="1">
    <citation type="journal article" date="2023" name="G3 (Bethesda)">
        <title>Whole genome assemblies of Zophobas morio and Tenebrio molitor.</title>
        <authorList>
            <person name="Kaur S."/>
            <person name="Stinson S.A."/>
            <person name="diCenzo G.C."/>
        </authorList>
    </citation>
    <scope>NUCLEOTIDE SEQUENCE</scope>
    <source>
        <strain evidence="3">QUZm001</strain>
    </source>
</reference>
<accession>A0AA38HIZ3</accession>
<dbReference type="EMBL" id="JALNTZ010001107">
    <property type="protein sequence ID" value="KAJ3628703.1"/>
    <property type="molecule type" value="Genomic_DNA"/>
</dbReference>
<evidence type="ECO:0000313" key="3">
    <source>
        <dbReference type="EMBL" id="KAJ3628703.1"/>
    </source>
</evidence>
<dbReference type="AlphaFoldDB" id="A0AA38HIZ3"/>
<dbReference type="GO" id="GO:0051087">
    <property type="term" value="F:protein-folding chaperone binding"/>
    <property type="evidence" value="ECO:0007669"/>
    <property type="project" value="InterPro"/>
</dbReference>
<feature type="non-terminal residue" evidence="3">
    <location>
        <position position="335"/>
    </location>
</feature>
<evidence type="ECO:0000313" key="4">
    <source>
        <dbReference type="Proteomes" id="UP001168821"/>
    </source>
</evidence>